<feature type="domain" description="C2H2-type" evidence="10">
    <location>
        <begin position="287"/>
        <end position="314"/>
    </location>
</feature>
<dbReference type="FunFam" id="3.30.160.60:FF:000100">
    <property type="entry name" value="Zinc finger 45-like"/>
    <property type="match status" value="1"/>
</dbReference>
<evidence type="ECO:0000256" key="9">
    <source>
        <dbReference type="SAM" id="MobiDB-lite"/>
    </source>
</evidence>
<dbReference type="InterPro" id="IPR036236">
    <property type="entry name" value="Znf_C2H2_sf"/>
</dbReference>
<dbReference type="PANTHER" id="PTHR16515">
    <property type="entry name" value="PR DOMAIN ZINC FINGER PROTEIN"/>
    <property type="match status" value="1"/>
</dbReference>
<gene>
    <name evidence="12" type="ORF">F2P81_000953</name>
</gene>
<dbReference type="SUPFAM" id="SSF53300">
    <property type="entry name" value="vWA-like"/>
    <property type="match status" value="2"/>
</dbReference>
<dbReference type="EMBL" id="VEVO01000001">
    <property type="protein sequence ID" value="KAF0047320.1"/>
    <property type="molecule type" value="Genomic_DNA"/>
</dbReference>
<keyword evidence="3" id="KW-0677">Repeat</keyword>
<evidence type="ECO:0000259" key="11">
    <source>
        <dbReference type="PROSITE" id="PS50234"/>
    </source>
</evidence>
<keyword evidence="4 8" id="KW-0863">Zinc-finger</keyword>
<dbReference type="GO" id="GO:0010468">
    <property type="term" value="P:regulation of gene expression"/>
    <property type="evidence" value="ECO:0007669"/>
    <property type="project" value="TreeGrafter"/>
</dbReference>
<dbReference type="SMART" id="SM00355">
    <property type="entry name" value="ZnF_C2H2"/>
    <property type="match status" value="16"/>
</dbReference>
<feature type="compositionally biased region" description="Basic and acidic residues" evidence="9">
    <location>
        <begin position="924"/>
        <end position="956"/>
    </location>
</feature>
<feature type="domain" description="C2H2-type" evidence="10">
    <location>
        <begin position="694"/>
        <end position="721"/>
    </location>
</feature>
<feature type="domain" description="C2H2-type" evidence="10">
    <location>
        <begin position="582"/>
        <end position="609"/>
    </location>
</feature>
<dbReference type="PROSITE" id="PS00028">
    <property type="entry name" value="ZINC_FINGER_C2H2_1"/>
    <property type="match status" value="13"/>
</dbReference>
<evidence type="ECO:0000259" key="10">
    <source>
        <dbReference type="PROSITE" id="PS50157"/>
    </source>
</evidence>
<dbReference type="GO" id="GO:0003677">
    <property type="term" value="F:DNA binding"/>
    <property type="evidence" value="ECO:0007669"/>
    <property type="project" value="UniProtKB-KW"/>
</dbReference>
<dbReference type="Pfam" id="PF00096">
    <property type="entry name" value="zf-C2H2"/>
    <property type="match status" value="10"/>
</dbReference>
<comment type="subcellular location">
    <subcellularLocation>
        <location evidence="1">Nucleus</location>
    </subcellularLocation>
</comment>
<feature type="domain" description="C2H2-type" evidence="10">
    <location>
        <begin position="411"/>
        <end position="438"/>
    </location>
</feature>
<evidence type="ECO:0000256" key="2">
    <source>
        <dbReference type="ARBA" id="ARBA00022723"/>
    </source>
</evidence>
<evidence type="ECO:0000256" key="4">
    <source>
        <dbReference type="ARBA" id="ARBA00022771"/>
    </source>
</evidence>
<keyword evidence="6" id="KW-0238">DNA-binding</keyword>
<feature type="compositionally biased region" description="Low complexity" evidence="9">
    <location>
        <begin position="387"/>
        <end position="397"/>
    </location>
</feature>
<dbReference type="SUPFAM" id="SSF57667">
    <property type="entry name" value="beta-beta-alpha zinc fingers"/>
    <property type="match status" value="8"/>
</dbReference>
<evidence type="ECO:0000256" key="7">
    <source>
        <dbReference type="ARBA" id="ARBA00023242"/>
    </source>
</evidence>
<evidence type="ECO:0000256" key="3">
    <source>
        <dbReference type="ARBA" id="ARBA00022737"/>
    </source>
</evidence>
<feature type="domain" description="C2H2-type" evidence="10">
    <location>
        <begin position="638"/>
        <end position="665"/>
    </location>
</feature>
<keyword evidence="2" id="KW-0479">Metal-binding</keyword>
<dbReference type="FunFam" id="3.30.160.60:FF:001450">
    <property type="entry name" value="zinc finger protein 774"/>
    <property type="match status" value="1"/>
</dbReference>
<feature type="region of interest" description="Disordered" evidence="9">
    <location>
        <begin position="173"/>
        <end position="205"/>
    </location>
</feature>
<feature type="compositionally biased region" description="Polar residues" evidence="9">
    <location>
        <begin position="173"/>
        <end position="182"/>
    </location>
</feature>
<feature type="domain" description="C2H2-type" evidence="10">
    <location>
        <begin position="204"/>
        <end position="231"/>
    </location>
</feature>
<feature type="domain" description="C2H2-type" evidence="10">
    <location>
        <begin position="527"/>
        <end position="555"/>
    </location>
</feature>
<feature type="region of interest" description="Disordered" evidence="9">
    <location>
        <begin position="924"/>
        <end position="958"/>
    </location>
</feature>
<name>A0A6A4TUK0_SCOMX</name>
<dbReference type="Proteomes" id="UP000438429">
    <property type="component" value="Unassembled WGS sequence"/>
</dbReference>
<feature type="domain" description="C2H2-type" evidence="10">
    <location>
        <begin position="439"/>
        <end position="472"/>
    </location>
</feature>
<feature type="region of interest" description="Disordered" evidence="9">
    <location>
        <begin position="975"/>
        <end position="1031"/>
    </location>
</feature>
<dbReference type="InterPro" id="IPR036465">
    <property type="entry name" value="vWFA_dom_sf"/>
</dbReference>
<dbReference type="PRINTS" id="PR00453">
    <property type="entry name" value="VWFADOMAIN"/>
</dbReference>
<evidence type="ECO:0000256" key="5">
    <source>
        <dbReference type="ARBA" id="ARBA00022833"/>
    </source>
</evidence>
<feature type="domain" description="C2H2-type" evidence="10">
    <location>
        <begin position="554"/>
        <end position="581"/>
    </location>
</feature>
<dbReference type="InterPro" id="IPR050331">
    <property type="entry name" value="Zinc_finger"/>
</dbReference>
<evidence type="ECO:0000256" key="8">
    <source>
        <dbReference type="PROSITE-ProRule" id="PRU00042"/>
    </source>
</evidence>
<sequence>MSAVMWEVVRQRNIKHYGKLEEFVSMVTDAVPELMSKREGRLLSLGLRARTNDPIIEAPEANFMKLVQGLIEDTDGREHFLKTASWISAAPSVLEEYMQCVSNGDDLKFLLQSKQCHGKLAKSSVAPFQSDDLLIPSLSLPPSLEVAIASHPSACDDENNDVPQIVMFDEELSTNPSTSTDFPESPKRTDISLSPRRRQQSGMHKCPECDKCFKHHSVLIEHQRVHSGLQPYNCSECGRAFRTATLLAGHRLRKCKNAAYLCIKCGNSFPTSLDKFRHHCPKRGRKYDCGHCGKRFQKSSSLKEHLLTHVQSRLFKCSHCGVGFSGIGDLKYHQQVDHDKPYQCKQCGKSFISSKCLAKHQLRHQEVGEMEAAKLMSGGKHRKSGSAHRSSASLSSRKTSKAVYPRGRVIHNCPLCGRSFKYRFEFLEHQRFHTAVKPYKCSQCGKAFRTEVHLSGHRRRKCKNAAHVCTKCGCQFRSLHERVRHQCVQLLTKYECSHCGKTFKMAHLLRNHQMSEHQLPYSPNHRFRCRYCEETFPGISELKYHQRVDHEKPYQCQECGKCFLSEKCLANHELRHNDDRPESCLVCGRGFRNRYDLKQHMRTHTGERPYQCTHCSQCFSTAGGLRSHTRVHTGEKPHVCPDCGKGFSQIGAMRTHRLTHTGERPFKCTVCGKGFTMAHKVTVHMRVHTGERPYVCSQCGKAFSDGSVLKQHMLNHSGTNDTKDVVCHFHTRFRSLSTVKLKVEGPCVALLTAMLKEGPKDQTEIWVHGEKQVDQECQGRKEMLATWETAVPEERRVKEDTRATRVTKVRVEMMELMDARVKLVSLVLPAAKDLLDPTVCREILDRRETPVLMDRKEEKEILAETVKQEGLETTDLWDLRVIGALVGLMGTKESAVTTARLDQMELAAIEVSLASLGLLATEEMKAPLDQRDPKDREESKELQETEARWGRGEKMVSQETAQQVVLVSRVILGPVETLGGKGTPGPKGDDGDPGDTGPDNNQPGPPGPKGAKGHRGPEGRPGPSGPPGPPGTDSINYDLCFFFPSFPNRLAACCECKCAPLDLAFIVDSSESIGSTNFALAKDFIITVIDRLVKDQQVKFAGNESRVSVVQYSGSRAQEVVQLGSNIGSLTEFKQNVRDMRWLAEATYTGEALDFALNNTIKLMRQENRVVLVLTDGRSDISRDKVPLNVLCGKNIRVGGLGVKDYSSRPPNQEQLEDVVCKSDPKPGFSFVLDNFAELLDDTFLQNLTSRICQDKRCPDYKCPITFTQGADILVMMDSSASVGQKNFDTSKTFVRRLAERFLTAKRNVGATVKVGLAQYSRSARMEQALTTNFTLLSHQIDESAFQNDGTNVLEAMEFGVRNLRGRGDASGSLIKKMVLFSDGRSQAVTEPVLEKRVREVANAGVELYVISVGSQVNEANLRTLVSRGRPDDISYAQRHLIRVPDYPSLLRGVFAQTVSRRVSMP</sequence>
<feature type="domain" description="C2H2-type" evidence="10">
    <location>
        <begin position="494"/>
        <end position="517"/>
    </location>
</feature>
<feature type="region of interest" description="Disordered" evidence="9">
    <location>
        <begin position="374"/>
        <end position="400"/>
    </location>
</feature>
<dbReference type="FunFam" id="3.30.160.60:FF:000145">
    <property type="entry name" value="Zinc finger protein 574"/>
    <property type="match status" value="1"/>
</dbReference>
<feature type="domain" description="VWFA" evidence="11">
    <location>
        <begin position="1062"/>
        <end position="1248"/>
    </location>
</feature>
<dbReference type="PANTHER" id="PTHR16515:SF49">
    <property type="entry name" value="GASTRULA ZINC FINGER PROTEIN XLCGF49.1-LIKE-RELATED"/>
    <property type="match status" value="1"/>
</dbReference>
<dbReference type="GO" id="GO:0008270">
    <property type="term" value="F:zinc ion binding"/>
    <property type="evidence" value="ECO:0007669"/>
    <property type="project" value="UniProtKB-KW"/>
</dbReference>
<dbReference type="Gene3D" id="3.40.50.410">
    <property type="entry name" value="von Willebrand factor, type A domain"/>
    <property type="match status" value="2"/>
</dbReference>
<evidence type="ECO:0000256" key="1">
    <source>
        <dbReference type="ARBA" id="ARBA00004123"/>
    </source>
</evidence>
<dbReference type="InterPro" id="IPR029400">
    <property type="entry name" value="TINF2_N"/>
</dbReference>
<feature type="domain" description="C2H2-type" evidence="10">
    <location>
        <begin position="315"/>
        <end position="343"/>
    </location>
</feature>
<keyword evidence="5" id="KW-0862">Zinc</keyword>
<dbReference type="GO" id="GO:0005634">
    <property type="term" value="C:nucleus"/>
    <property type="evidence" value="ECO:0007669"/>
    <property type="project" value="UniProtKB-SubCell"/>
</dbReference>
<feature type="domain" description="VWFA" evidence="11">
    <location>
        <begin position="1272"/>
        <end position="1459"/>
    </location>
</feature>
<dbReference type="SMART" id="SM00327">
    <property type="entry name" value="VWA"/>
    <property type="match status" value="2"/>
</dbReference>
<evidence type="ECO:0000313" key="12">
    <source>
        <dbReference type="EMBL" id="KAF0047320.1"/>
    </source>
</evidence>
<feature type="domain" description="C2H2-type" evidence="10">
    <location>
        <begin position="232"/>
        <end position="251"/>
    </location>
</feature>
<dbReference type="Gene3D" id="1.20.5.320">
    <property type="entry name" value="6-Phosphogluconate Dehydrogenase, domain 3"/>
    <property type="match status" value="1"/>
</dbReference>
<accession>A0A6A4TUK0</accession>
<protein>
    <submittedName>
        <fullName evidence="12">Uncharacterized protein</fullName>
    </submittedName>
</protein>
<dbReference type="InterPro" id="IPR002035">
    <property type="entry name" value="VWF_A"/>
</dbReference>
<dbReference type="CDD" id="cd11657">
    <property type="entry name" value="TIN2_N"/>
    <property type="match status" value="1"/>
</dbReference>
<reference evidence="12 13" key="1">
    <citation type="submission" date="2019-06" db="EMBL/GenBank/DDBJ databases">
        <title>Draft genomes of female and male turbot (Scophthalmus maximus).</title>
        <authorList>
            <person name="Xu H."/>
            <person name="Xu X.-W."/>
            <person name="Shao C."/>
            <person name="Chen S."/>
        </authorList>
    </citation>
    <scope>NUCLEOTIDE SEQUENCE [LARGE SCALE GENOMIC DNA]</scope>
    <source>
        <strain evidence="12">Ysfricsl-2016a</strain>
        <tissue evidence="12">Blood</tissue>
    </source>
</reference>
<feature type="domain" description="C2H2-type" evidence="10">
    <location>
        <begin position="666"/>
        <end position="693"/>
    </location>
</feature>
<dbReference type="Pfam" id="PF14973">
    <property type="entry name" value="TINF2_N"/>
    <property type="match status" value="1"/>
</dbReference>
<dbReference type="PROSITE" id="PS50157">
    <property type="entry name" value="ZINC_FINGER_C2H2_2"/>
    <property type="match status" value="15"/>
</dbReference>
<proteinExistence type="predicted"/>
<keyword evidence="7" id="KW-0539">Nucleus</keyword>
<feature type="domain" description="C2H2-type" evidence="10">
    <location>
        <begin position="610"/>
        <end position="637"/>
    </location>
</feature>
<feature type="domain" description="C2H2-type" evidence="10">
    <location>
        <begin position="342"/>
        <end position="364"/>
    </location>
</feature>
<evidence type="ECO:0000313" key="13">
    <source>
        <dbReference type="Proteomes" id="UP000438429"/>
    </source>
</evidence>
<evidence type="ECO:0000256" key="6">
    <source>
        <dbReference type="ARBA" id="ARBA00023125"/>
    </source>
</evidence>
<dbReference type="PROSITE" id="PS50234">
    <property type="entry name" value="VWFA"/>
    <property type="match status" value="2"/>
</dbReference>
<dbReference type="FunFam" id="3.30.160.60:FF:000340">
    <property type="entry name" value="zinc finger protein 473 isoform X1"/>
    <property type="match status" value="1"/>
</dbReference>
<dbReference type="InterPro" id="IPR013087">
    <property type="entry name" value="Znf_C2H2_type"/>
</dbReference>
<organism evidence="12 13">
    <name type="scientific">Scophthalmus maximus</name>
    <name type="common">Turbot</name>
    <name type="synonym">Psetta maxima</name>
    <dbReference type="NCBI Taxonomy" id="52904"/>
    <lineage>
        <taxon>Eukaryota</taxon>
        <taxon>Metazoa</taxon>
        <taxon>Chordata</taxon>
        <taxon>Craniata</taxon>
        <taxon>Vertebrata</taxon>
        <taxon>Euteleostomi</taxon>
        <taxon>Actinopterygii</taxon>
        <taxon>Neopterygii</taxon>
        <taxon>Teleostei</taxon>
        <taxon>Neoteleostei</taxon>
        <taxon>Acanthomorphata</taxon>
        <taxon>Carangaria</taxon>
        <taxon>Pleuronectiformes</taxon>
        <taxon>Pleuronectoidei</taxon>
        <taxon>Scophthalmidae</taxon>
        <taxon>Scophthalmus</taxon>
    </lineage>
</organism>
<dbReference type="Gene3D" id="3.30.160.60">
    <property type="entry name" value="Classic Zinc Finger"/>
    <property type="match status" value="13"/>
</dbReference>
<dbReference type="FunFam" id="3.30.160.60:FF:000624">
    <property type="entry name" value="zinc finger protein 697"/>
    <property type="match status" value="1"/>
</dbReference>
<dbReference type="Pfam" id="PF00092">
    <property type="entry name" value="VWA"/>
    <property type="match status" value="2"/>
</dbReference>
<dbReference type="FunFam" id="3.30.160.60:FF:002343">
    <property type="entry name" value="Zinc finger protein 33A"/>
    <property type="match status" value="4"/>
</dbReference>
<comment type="caution">
    <text evidence="12">The sequence shown here is derived from an EMBL/GenBank/DDBJ whole genome shotgun (WGS) entry which is preliminary data.</text>
</comment>